<evidence type="ECO:0000313" key="1">
    <source>
        <dbReference type="EMBL" id="MEU8139405.1"/>
    </source>
</evidence>
<dbReference type="Proteomes" id="UP001551482">
    <property type="component" value="Unassembled WGS sequence"/>
</dbReference>
<keyword evidence="2" id="KW-1185">Reference proteome</keyword>
<reference evidence="1 2" key="1">
    <citation type="submission" date="2024-06" db="EMBL/GenBank/DDBJ databases">
        <title>The Natural Products Discovery Center: Release of the First 8490 Sequenced Strains for Exploring Actinobacteria Biosynthetic Diversity.</title>
        <authorList>
            <person name="Kalkreuter E."/>
            <person name="Kautsar S.A."/>
            <person name="Yang D."/>
            <person name="Bader C.D."/>
            <person name="Teijaro C.N."/>
            <person name="Fluegel L."/>
            <person name="Davis C.M."/>
            <person name="Simpson J.R."/>
            <person name="Lauterbach L."/>
            <person name="Steele A.D."/>
            <person name="Gui C."/>
            <person name="Meng S."/>
            <person name="Li G."/>
            <person name="Viehrig K."/>
            <person name="Ye F."/>
            <person name="Su P."/>
            <person name="Kiefer A.F."/>
            <person name="Nichols A."/>
            <person name="Cepeda A.J."/>
            <person name="Yan W."/>
            <person name="Fan B."/>
            <person name="Jiang Y."/>
            <person name="Adhikari A."/>
            <person name="Zheng C.-J."/>
            <person name="Schuster L."/>
            <person name="Cowan T.M."/>
            <person name="Smanski M.J."/>
            <person name="Chevrette M.G."/>
            <person name="De Carvalho L.P.S."/>
            <person name="Shen B."/>
        </authorList>
    </citation>
    <scope>NUCLEOTIDE SEQUENCE [LARGE SCALE GENOMIC DNA]</scope>
    <source>
        <strain evidence="1 2">NPDC048946</strain>
    </source>
</reference>
<proteinExistence type="predicted"/>
<name>A0ABV3DUH8_9ACTN</name>
<dbReference type="RefSeq" id="WP_358363479.1">
    <property type="nucleotide sequence ID" value="NZ_JBEZFP010000173.1"/>
</dbReference>
<evidence type="ECO:0000313" key="2">
    <source>
        <dbReference type="Proteomes" id="UP001551482"/>
    </source>
</evidence>
<comment type="caution">
    <text evidence="1">The sequence shown here is derived from an EMBL/GenBank/DDBJ whole genome shotgun (WGS) entry which is preliminary data.</text>
</comment>
<organism evidence="1 2">
    <name type="scientific">Streptodolium elevatio</name>
    <dbReference type="NCBI Taxonomy" id="3157996"/>
    <lineage>
        <taxon>Bacteria</taxon>
        <taxon>Bacillati</taxon>
        <taxon>Actinomycetota</taxon>
        <taxon>Actinomycetes</taxon>
        <taxon>Kitasatosporales</taxon>
        <taxon>Streptomycetaceae</taxon>
        <taxon>Streptodolium</taxon>
    </lineage>
</organism>
<accession>A0ABV3DUH8</accession>
<gene>
    <name evidence="1" type="ORF">AB0C36_38640</name>
</gene>
<sequence>MISGFGKIRCRCGCALPPVHHEGRQHFTENRNGITSTLACHLAAHASTWLPPGDVAHIVV</sequence>
<dbReference type="EMBL" id="JBEZFP010000173">
    <property type="protein sequence ID" value="MEU8139405.1"/>
    <property type="molecule type" value="Genomic_DNA"/>
</dbReference>
<protein>
    <submittedName>
        <fullName evidence="1">Uncharacterized protein</fullName>
    </submittedName>
</protein>